<feature type="compositionally biased region" description="Basic and acidic residues" evidence="1">
    <location>
        <begin position="378"/>
        <end position="392"/>
    </location>
</feature>
<evidence type="ECO:0008006" key="4">
    <source>
        <dbReference type="Google" id="ProtNLM"/>
    </source>
</evidence>
<evidence type="ECO:0000313" key="2">
    <source>
        <dbReference type="EMBL" id="EAQ81508.1"/>
    </source>
</evidence>
<dbReference type="STRING" id="314230.DSM3645_28042"/>
<dbReference type="RefSeq" id="WP_002653502.1">
    <property type="nucleotide sequence ID" value="NZ_CH672376.1"/>
</dbReference>
<dbReference type="PRINTS" id="PR00507">
    <property type="entry name" value="N12N6MTFRASE"/>
</dbReference>
<evidence type="ECO:0000256" key="1">
    <source>
        <dbReference type="SAM" id="MobiDB-lite"/>
    </source>
</evidence>
<dbReference type="SUPFAM" id="SSF53335">
    <property type="entry name" value="S-adenosyl-L-methionine-dependent methyltransferases"/>
    <property type="match status" value="1"/>
</dbReference>
<comment type="caution">
    <text evidence="2">The sequence shown here is derived from an EMBL/GenBank/DDBJ whole genome shotgun (WGS) entry which is preliminary data.</text>
</comment>
<dbReference type="OrthoDB" id="9814572at2"/>
<evidence type="ECO:0000313" key="3">
    <source>
        <dbReference type="Proteomes" id="UP000004358"/>
    </source>
</evidence>
<reference evidence="2 3" key="1">
    <citation type="submission" date="2006-02" db="EMBL/GenBank/DDBJ databases">
        <authorList>
            <person name="Amann R."/>
            <person name="Ferriera S."/>
            <person name="Johnson J."/>
            <person name="Kravitz S."/>
            <person name="Halpern A."/>
            <person name="Remington K."/>
            <person name="Beeson K."/>
            <person name="Tran B."/>
            <person name="Rogers Y.-H."/>
            <person name="Friedman R."/>
            <person name="Venter J.C."/>
        </authorList>
    </citation>
    <scope>NUCLEOTIDE SEQUENCE [LARGE SCALE GENOMIC DNA]</scope>
    <source>
        <strain evidence="2 3">DSM 3645</strain>
    </source>
</reference>
<dbReference type="Gene3D" id="3.40.50.150">
    <property type="entry name" value="Vaccinia Virus protein VP39"/>
    <property type="match status" value="1"/>
</dbReference>
<proteinExistence type="predicted"/>
<sequence length="549" mass="60897">MEGSQLSLQLEPPTHRRDPANSLHRARDQLPAASNGIASGEKAKARDILAAIRTLKTIEQQQRPATSEEKQILARFSGFGPVALSIFPEPVSGRYKDAGWQALGEELQTLLTPDEYDSAKRTTFNAFYTSPIVIGGIHDAIRRLGISDEATILEPGCGIGNFLGYGKSDQRFIGVELDSISGRIAKAIYPQHDIRIESFHDTKLPHAGIDAVIGNVPFSDLKLDHHGQKFSLHDYFFAKSVDALKPGGVLALVTSHFTLDKQNAAIREYLADKVDFVGAIRLPSDAFKREGTAVVTDIVFLRKRAPGEPAHHVDPDWLGVVPLEIDGAQVPVNRYFLNHPEMVLGSWSRKDTLYGGTGFSLESSGELTEQLSQAIERLPKFDPSRTSKREKTAPPSFVPPPAERHLNEGSFFVGDDRVLYQIDGGQGIPVVYSGTQLTSNGTMTGKRLAALLELRDKARCVLQSQNEGWPEDHREQARRELNRAYDEWHELKASAPACGNRRKLLSQDLATASGHHCNLSKMIEKDGGASLNWWCNNRRFRRPRRVRSF</sequence>
<dbReference type="InterPro" id="IPR052933">
    <property type="entry name" value="DNA_Protect_Modify"/>
</dbReference>
<dbReference type="PANTHER" id="PTHR41313">
    <property type="entry name" value="ADENINE-SPECIFIC METHYLTRANSFERASE"/>
    <property type="match status" value="1"/>
</dbReference>
<feature type="region of interest" description="Disordered" evidence="1">
    <location>
        <begin position="378"/>
        <end position="404"/>
    </location>
</feature>
<organism evidence="2 3">
    <name type="scientific">Blastopirellula marina DSM 3645</name>
    <dbReference type="NCBI Taxonomy" id="314230"/>
    <lineage>
        <taxon>Bacteria</taxon>
        <taxon>Pseudomonadati</taxon>
        <taxon>Planctomycetota</taxon>
        <taxon>Planctomycetia</taxon>
        <taxon>Pirellulales</taxon>
        <taxon>Pirellulaceae</taxon>
        <taxon>Blastopirellula</taxon>
    </lineage>
</organism>
<dbReference type="AlphaFoldDB" id="A3ZP34"/>
<protein>
    <recommendedName>
        <fullName evidence="4">DNA methylase adenine-specific domain-containing protein</fullName>
    </recommendedName>
</protein>
<dbReference type="EMBL" id="AANZ01000004">
    <property type="protein sequence ID" value="EAQ81508.1"/>
    <property type="molecule type" value="Genomic_DNA"/>
</dbReference>
<dbReference type="CDD" id="cd02440">
    <property type="entry name" value="AdoMet_MTases"/>
    <property type="match status" value="1"/>
</dbReference>
<dbReference type="PANTHER" id="PTHR41313:SF1">
    <property type="entry name" value="DNA METHYLASE ADENINE-SPECIFIC DOMAIN-CONTAINING PROTEIN"/>
    <property type="match status" value="1"/>
</dbReference>
<dbReference type="InterPro" id="IPR029063">
    <property type="entry name" value="SAM-dependent_MTases_sf"/>
</dbReference>
<dbReference type="HOGENOM" id="CLU_495820_0_0_0"/>
<gene>
    <name evidence="2" type="ORF">DSM3645_28042</name>
</gene>
<dbReference type="eggNOG" id="COG0827">
    <property type="taxonomic scope" value="Bacteria"/>
</dbReference>
<feature type="region of interest" description="Disordered" evidence="1">
    <location>
        <begin position="1"/>
        <end position="24"/>
    </location>
</feature>
<accession>A3ZP34</accession>
<dbReference type="eggNOG" id="COG4646">
    <property type="taxonomic scope" value="Bacteria"/>
</dbReference>
<name>A3ZP34_9BACT</name>
<dbReference type="Proteomes" id="UP000004358">
    <property type="component" value="Unassembled WGS sequence"/>
</dbReference>